<dbReference type="AlphaFoldDB" id="B0SMS6"/>
<accession>B0SMS6</accession>
<protein>
    <submittedName>
        <fullName evidence="1">Uncharacterized protein</fullName>
    </submittedName>
</protein>
<dbReference type="EMBL" id="CP000786">
    <property type="protein sequence ID" value="ABZ98800.1"/>
    <property type="molecule type" value="Genomic_DNA"/>
</dbReference>
<reference evidence="1 2" key="1">
    <citation type="journal article" date="2008" name="PLoS ONE">
        <title>Genome sequence of the saprophyte Leptospira biflexa provides insights into the evolution of Leptospira and the pathogenesis of leptospirosis.</title>
        <authorList>
            <person name="Picardeau M."/>
            <person name="Bulach D.M."/>
            <person name="Bouchier C."/>
            <person name="Zuerner R.L."/>
            <person name="Zidane N."/>
            <person name="Wilson P.J."/>
            <person name="Creno S."/>
            <person name="Kuczek E.S."/>
            <person name="Bommezzadri S."/>
            <person name="Davis J.C."/>
            <person name="McGrath A."/>
            <person name="Johnson M.J."/>
            <person name="Boursaux-Eude C."/>
            <person name="Seemann T."/>
            <person name="Rouy Z."/>
            <person name="Coppel R.L."/>
            <person name="Rood J.I."/>
            <person name="Lajus A."/>
            <person name="Davies J.K."/>
            <person name="Medigue C."/>
            <person name="Adler B."/>
        </authorList>
    </citation>
    <scope>NUCLEOTIDE SEQUENCE [LARGE SCALE GENOMIC DNA]</scope>
    <source>
        <strain evidence="2">Patoc 1 / ATCC 23582 / Paris</strain>
    </source>
</reference>
<sequence>MICMLGVRTIEIEVEGIPVKGTLQWSTQSLYQLELYAPYSGPVYTFSFPKLFPPFQEETLSEIEQNAKSHLRTLFFKCEGMKKEIPKIESALKEFWMEIQSISVLSPSEWKEKNEFLKQAMLEGYMDKAIYEKTIHDLTSVMEKKQMEREKRCESFLSQYLPEFSHLQNHFSWIRFCYEFTEKKHLLLL</sequence>
<evidence type="ECO:0000313" key="1">
    <source>
        <dbReference type="EMBL" id="ABZ98800.1"/>
    </source>
</evidence>
<evidence type="ECO:0000313" key="2">
    <source>
        <dbReference type="Proteomes" id="UP000001847"/>
    </source>
</evidence>
<name>B0SMS6_LEPBP</name>
<gene>
    <name evidence="1" type="ordered locus">LEPBI_I2722</name>
</gene>
<proteinExistence type="predicted"/>
<dbReference type="Proteomes" id="UP000001847">
    <property type="component" value="Chromosome I"/>
</dbReference>
<dbReference type="KEGG" id="lbi:LEPBI_I2722"/>
<dbReference type="STRING" id="456481.LEPBI_I2722"/>
<dbReference type="HOGENOM" id="CLU_1452766_0_0_12"/>
<keyword evidence="2" id="KW-1185">Reference proteome</keyword>
<organism evidence="1 2">
    <name type="scientific">Leptospira biflexa serovar Patoc (strain Patoc 1 / ATCC 23582 / Paris)</name>
    <dbReference type="NCBI Taxonomy" id="456481"/>
    <lineage>
        <taxon>Bacteria</taxon>
        <taxon>Pseudomonadati</taxon>
        <taxon>Spirochaetota</taxon>
        <taxon>Spirochaetia</taxon>
        <taxon>Leptospirales</taxon>
        <taxon>Leptospiraceae</taxon>
        <taxon>Leptospira</taxon>
    </lineage>
</organism>